<evidence type="ECO:0000313" key="2">
    <source>
        <dbReference type="EMBL" id="CAH0398657.1"/>
    </source>
</evidence>
<reference evidence="2" key="1">
    <citation type="submission" date="2021-12" db="EMBL/GenBank/DDBJ databases">
        <authorList>
            <person name="King R."/>
        </authorList>
    </citation>
    <scope>NUCLEOTIDE SEQUENCE</scope>
</reference>
<name>A0ABN8AZ98_CHISP</name>
<keyword evidence="3" id="KW-1185">Reference proteome</keyword>
<proteinExistence type="predicted"/>
<dbReference type="EMBL" id="OU963905">
    <property type="protein sequence ID" value="CAH0398657.1"/>
    <property type="molecule type" value="Genomic_DNA"/>
</dbReference>
<evidence type="ECO:0000313" key="3">
    <source>
        <dbReference type="Proteomes" id="UP001153292"/>
    </source>
</evidence>
<dbReference type="Proteomes" id="UP001153292">
    <property type="component" value="Chromosome 12"/>
</dbReference>
<accession>A0ABN8AZ98</accession>
<feature type="compositionally biased region" description="Low complexity" evidence="1">
    <location>
        <begin position="49"/>
        <end position="63"/>
    </location>
</feature>
<feature type="region of interest" description="Disordered" evidence="1">
    <location>
        <begin position="41"/>
        <end position="75"/>
    </location>
</feature>
<protein>
    <recommendedName>
        <fullName evidence="4">BESS domain-containing protein</fullName>
    </recommendedName>
</protein>
<evidence type="ECO:0000256" key="1">
    <source>
        <dbReference type="SAM" id="MobiDB-lite"/>
    </source>
</evidence>
<evidence type="ECO:0008006" key="4">
    <source>
        <dbReference type="Google" id="ProtNLM"/>
    </source>
</evidence>
<sequence>MREVKKMKTVKSGSGAFKTSSYIHYNRLQFVQATIADNDTESSFDADNTSTSSEVAEVGVSSALKSPKSTPRKELKISSADERFASILEQSIAQKNGSHPKDDDDEDKMLCLSLVKEIKKNPEYRRLQTKIGIYNLILQNQNILQGPQHQTFENQYYRNPVPQRRNYLSQEQRNQASVEDFQHYQSQQSSVPNNLAHYGYTTAMGSPVTHTPSPAPTVSSASELERWQSDGGAALEYCNITRNLDICDVIPSCGPVTPITCCKLKLDIDNKVQQNMMHMVQTFLQTWFNSVYENCACAGSANGSNSNQNCVVLLLIILRSDSSIGPRARLLKTYTNIPSIYYHETKKIHKDQTYGFVERIDLLDKICLITVKVITCVKHPIISRALRTANVRRTCCVRPICAARDDVAVARLSAAQCGLVLPPLYYNIC</sequence>
<gene>
    <name evidence="2" type="ORF">CHILSU_LOCUS1779</name>
</gene>
<organism evidence="2 3">
    <name type="scientific">Chilo suppressalis</name>
    <name type="common">Asiatic rice borer moth</name>
    <dbReference type="NCBI Taxonomy" id="168631"/>
    <lineage>
        <taxon>Eukaryota</taxon>
        <taxon>Metazoa</taxon>
        <taxon>Ecdysozoa</taxon>
        <taxon>Arthropoda</taxon>
        <taxon>Hexapoda</taxon>
        <taxon>Insecta</taxon>
        <taxon>Pterygota</taxon>
        <taxon>Neoptera</taxon>
        <taxon>Endopterygota</taxon>
        <taxon>Lepidoptera</taxon>
        <taxon>Glossata</taxon>
        <taxon>Ditrysia</taxon>
        <taxon>Pyraloidea</taxon>
        <taxon>Crambidae</taxon>
        <taxon>Crambinae</taxon>
        <taxon>Chilo</taxon>
    </lineage>
</organism>